<keyword evidence="2" id="KW-1185">Reference proteome</keyword>
<accession>A0A9P5U424</accession>
<proteinExistence type="predicted"/>
<reference evidence="1" key="1">
    <citation type="submission" date="2020-11" db="EMBL/GenBank/DDBJ databases">
        <authorList>
            <consortium name="DOE Joint Genome Institute"/>
            <person name="Ahrendt S."/>
            <person name="Riley R."/>
            <person name="Andreopoulos W."/>
            <person name="Labutti K."/>
            <person name="Pangilinan J."/>
            <person name="Ruiz-Duenas F.J."/>
            <person name="Barrasa J.M."/>
            <person name="Sanchez-Garcia M."/>
            <person name="Camarero S."/>
            <person name="Miyauchi S."/>
            <person name="Serrano A."/>
            <person name="Linde D."/>
            <person name="Babiker R."/>
            <person name="Drula E."/>
            <person name="Ayuso-Fernandez I."/>
            <person name="Pacheco R."/>
            <person name="Padilla G."/>
            <person name="Ferreira P."/>
            <person name="Barriuso J."/>
            <person name="Kellner H."/>
            <person name="Castanera R."/>
            <person name="Alfaro M."/>
            <person name="Ramirez L."/>
            <person name="Pisabarro A.G."/>
            <person name="Kuo A."/>
            <person name="Tritt A."/>
            <person name="Lipzen A."/>
            <person name="He G."/>
            <person name="Yan M."/>
            <person name="Ng V."/>
            <person name="Cullen D."/>
            <person name="Martin F."/>
            <person name="Rosso M.-N."/>
            <person name="Henrissat B."/>
            <person name="Hibbett D."/>
            <person name="Martinez A.T."/>
            <person name="Grigoriev I.V."/>
        </authorList>
    </citation>
    <scope>NUCLEOTIDE SEQUENCE</scope>
    <source>
        <strain evidence="1">AH 40177</strain>
    </source>
</reference>
<evidence type="ECO:0000313" key="1">
    <source>
        <dbReference type="EMBL" id="KAF9065149.1"/>
    </source>
</evidence>
<evidence type="ECO:0000313" key="2">
    <source>
        <dbReference type="Proteomes" id="UP000772434"/>
    </source>
</evidence>
<dbReference type="AlphaFoldDB" id="A0A9P5U424"/>
<name>A0A9P5U424_9AGAR</name>
<sequence length="157" mass="16740">MPHISVKNNTNSHLKVGFFVLGMLHTRRWTNNLGPGETFDAGYFPSLLPQSFEIRQERGGGFDEKEILRRLALIATAGASGTAAVVTGTVGVLRGSALKLAVAGLLWNVAHAAGAQCAQEAPDSIKRVKVSVGFSNIKLVICTGEADIEVWQAGKRL</sequence>
<organism evidence="1 2">
    <name type="scientific">Rhodocollybia butyracea</name>
    <dbReference type="NCBI Taxonomy" id="206335"/>
    <lineage>
        <taxon>Eukaryota</taxon>
        <taxon>Fungi</taxon>
        <taxon>Dikarya</taxon>
        <taxon>Basidiomycota</taxon>
        <taxon>Agaricomycotina</taxon>
        <taxon>Agaricomycetes</taxon>
        <taxon>Agaricomycetidae</taxon>
        <taxon>Agaricales</taxon>
        <taxon>Marasmiineae</taxon>
        <taxon>Omphalotaceae</taxon>
        <taxon>Rhodocollybia</taxon>
    </lineage>
</organism>
<gene>
    <name evidence="1" type="ORF">BDP27DRAFT_1366635</name>
</gene>
<dbReference type="Proteomes" id="UP000772434">
    <property type="component" value="Unassembled WGS sequence"/>
</dbReference>
<dbReference type="EMBL" id="JADNRY010000108">
    <property type="protein sequence ID" value="KAF9065149.1"/>
    <property type="molecule type" value="Genomic_DNA"/>
</dbReference>
<comment type="caution">
    <text evidence="1">The sequence shown here is derived from an EMBL/GenBank/DDBJ whole genome shotgun (WGS) entry which is preliminary data.</text>
</comment>
<protein>
    <submittedName>
        <fullName evidence="1">Uncharacterized protein</fullName>
    </submittedName>
</protein>
<dbReference type="OrthoDB" id="3038134at2759"/>